<comment type="function">
    <text evidence="11">May play a role in mRNA degradation. Endonuclease required for processing of 20S pre-rRNA precursor and biogenesis of 40S ribosomal subunits.</text>
</comment>
<feature type="binding site" evidence="13">
    <location>
        <position position="358"/>
    </location>
    <ligand>
        <name>Zn(2+)</name>
        <dbReference type="ChEBI" id="CHEBI:29105"/>
    </ligand>
</feature>
<keyword evidence="7" id="KW-0863">Zinc-finger</keyword>
<dbReference type="GO" id="GO:0004521">
    <property type="term" value="F:RNA endonuclease activity"/>
    <property type="evidence" value="ECO:0007669"/>
    <property type="project" value="UniProtKB-UniRule"/>
</dbReference>
<dbReference type="Proteomes" id="UP000002358">
    <property type="component" value="Chromosome 2"/>
</dbReference>
<dbReference type="Gene3D" id="3.40.50.1010">
    <property type="entry name" value="5'-nuclease"/>
    <property type="match status" value="1"/>
</dbReference>
<dbReference type="Gene3D" id="6.20.210.10">
    <property type="entry name" value="Nin one binding (NOB1), Zn-ribbon-like"/>
    <property type="match status" value="1"/>
</dbReference>
<dbReference type="InterPro" id="IPR039907">
    <property type="entry name" value="NOB1"/>
</dbReference>
<dbReference type="Pfam" id="PF17146">
    <property type="entry name" value="PIN_6"/>
    <property type="match status" value="1"/>
</dbReference>
<evidence type="ECO:0000256" key="11">
    <source>
        <dbReference type="ARBA" id="ARBA00045628"/>
    </source>
</evidence>
<feature type="compositionally biased region" description="Acidic residues" evidence="14">
    <location>
        <begin position="138"/>
        <end position="147"/>
    </location>
</feature>
<dbReference type="SMR" id="A0A7M7LJ99"/>
<dbReference type="PANTHER" id="PTHR12814">
    <property type="entry name" value="RNA-BINDING PROTEIN NOB1"/>
    <property type="match status" value="1"/>
</dbReference>
<feature type="binding site" evidence="13">
    <location>
        <position position="370"/>
    </location>
    <ligand>
        <name>Zn(2+)</name>
        <dbReference type="ChEBI" id="CHEBI:29105"/>
    </ligand>
</feature>
<evidence type="ECO:0000256" key="8">
    <source>
        <dbReference type="ARBA" id="ARBA00022801"/>
    </source>
</evidence>
<reference evidence="17" key="1">
    <citation type="submission" date="2021-01" db="UniProtKB">
        <authorList>
            <consortium name="EnsemblMetazoa"/>
        </authorList>
    </citation>
    <scope>IDENTIFICATION</scope>
</reference>
<dbReference type="GO" id="GO:0005634">
    <property type="term" value="C:nucleus"/>
    <property type="evidence" value="ECO:0007669"/>
    <property type="project" value="UniProtKB-SubCell"/>
</dbReference>
<evidence type="ECO:0000256" key="3">
    <source>
        <dbReference type="ARBA" id="ARBA00018439"/>
    </source>
</evidence>
<evidence type="ECO:0000256" key="13">
    <source>
        <dbReference type="PIRSR" id="PIRSR037125-1"/>
    </source>
</evidence>
<comment type="subcellular location">
    <subcellularLocation>
        <location evidence="1 12">Nucleus</location>
    </subcellularLocation>
</comment>
<keyword evidence="10 12" id="KW-0539">Nucleus</keyword>
<evidence type="ECO:0000256" key="1">
    <source>
        <dbReference type="ARBA" id="ARBA00004123"/>
    </source>
</evidence>
<proteinExistence type="inferred from homology"/>
<dbReference type="PANTHER" id="PTHR12814:SF2">
    <property type="entry name" value="RNA-BINDING PROTEIN NOB1"/>
    <property type="match status" value="1"/>
</dbReference>
<evidence type="ECO:0000259" key="15">
    <source>
        <dbReference type="Pfam" id="PF08772"/>
    </source>
</evidence>
<dbReference type="GO" id="GO:0030490">
    <property type="term" value="P:maturation of SSU-rRNA"/>
    <property type="evidence" value="ECO:0007669"/>
    <property type="project" value="TreeGrafter"/>
</dbReference>
<dbReference type="GO" id="GO:0030688">
    <property type="term" value="C:preribosome, small subunit precursor"/>
    <property type="evidence" value="ECO:0007669"/>
    <property type="project" value="TreeGrafter"/>
</dbReference>
<dbReference type="FunFam" id="3.40.50.1010:FF:000018">
    <property type="entry name" value="RNA-binding protein NOB1"/>
    <property type="match status" value="1"/>
</dbReference>
<dbReference type="PIRSF" id="PIRSF037125">
    <property type="entry name" value="D-site_20S_pre-rRNA_nuclease"/>
    <property type="match status" value="1"/>
</dbReference>
<keyword evidence="6 12" id="KW-0479">Metal-binding</keyword>
<dbReference type="GO" id="GO:0016787">
    <property type="term" value="F:hydrolase activity"/>
    <property type="evidence" value="ECO:0007669"/>
    <property type="project" value="UniProtKB-KW"/>
</dbReference>
<feature type="region of interest" description="Disordered" evidence="14">
    <location>
        <begin position="255"/>
        <end position="298"/>
    </location>
</feature>
<feature type="compositionally biased region" description="Acidic residues" evidence="14">
    <location>
        <begin position="268"/>
        <end position="290"/>
    </location>
</feature>
<feature type="compositionally biased region" description="Polar residues" evidence="14">
    <location>
        <begin position="206"/>
        <end position="218"/>
    </location>
</feature>
<evidence type="ECO:0000256" key="6">
    <source>
        <dbReference type="ARBA" id="ARBA00022723"/>
    </source>
</evidence>
<feature type="compositionally biased region" description="Basic and acidic residues" evidence="14">
    <location>
        <begin position="255"/>
        <end position="267"/>
    </location>
</feature>
<dbReference type="AlphaFoldDB" id="A0A7M7LJ99"/>
<dbReference type="InterPro" id="IPR017117">
    <property type="entry name" value="Nob1_euk"/>
</dbReference>
<dbReference type="OMA" id="GYELECE"/>
<keyword evidence="5" id="KW-0540">Nuclease</keyword>
<keyword evidence="9 12" id="KW-0862">Zinc</keyword>
<keyword evidence="18" id="KW-1185">Reference proteome</keyword>
<dbReference type="InterPro" id="IPR014881">
    <property type="entry name" value="NOB1_Zn-bd"/>
</dbReference>
<dbReference type="InParanoid" id="A0A7M7LJ99"/>
<feature type="region of interest" description="Disordered" evidence="14">
    <location>
        <begin position="103"/>
        <end position="219"/>
    </location>
</feature>
<sequence>MGVESNVEYLIVDTSAFIKNAALQEIGNKIITEPSVVDEIKSKRQLRRLIVLPYDLEVKEAYPEDIKFVTEFAKKTGDYISLSATDIKVIALTYRYEKERVGTDHLRQEPEKKKEVVDSSVHKPDDNNKNLIGFYLPEGEEEEEDGFDQVNDNKSETKSSKENSNEETKDKPRNVSESSSTSSVDNQHLVTENDISKESESESDYDTAQSDEGNSQVDDLSKKFKKLECNPEDLKVECGDDLTIDDILKPMKKDTCEKDDGHDSGSHDEEEEDDNDDDDDDDEDCSEDDSGWITPKNITNVKKQMDSDVVKEKPATVACLTMDYAMQNVLLQIGLNVASLEGKCIKQMRTFILRCYTCFKTTGVVTKLFCPHCGNKTLKKVAVSVDDEGKQIIHINFRKPLTSRGKKFSLPTFQGGKHACNPILFEDQPIPDQRPTKLGSAKNDPLKEDYIAGYSPFVMRDVNSRAAMLGIKSGSPMKHWMRRNPNEVRKTRK</sequence>
<evidence type="ECO:0000256" key="14">
    <source>
        <dbReference type="SAM" id="MobiDB-lite"/>
    </source>
</evidence>
<feature type="compositionally biased region" description="Basic and acidic residues" evidence="14">
    <location>
        <begin position="103"/>
        <end position="128"/>
    </location>
</feature>
<dbReference type="EnsemblMetazoa" id="XM_001603268">
    <property type="protein sequence ID" value="XP_001603318"/>
    <property type="gene ID" value="LOC100119571"/>
</dbReference>
<dbReference type="InterPro" id="IPR033411">
    <property type="entry name" value="Ribonuclease_PIN"/>
</dbReference>
<evidence type="ECO:0000256" key="12">
    <source>
        <dbReference type="PIRNR" id="PIRNR037125"/>
    </source>
</evidence>
<dbReference type="Pfam" id="PF08772">
    <property type="entry name" value="Zn_ribbon_NOB1"/>
    <property type="match status" value="1"/>
</dbReference>
<evidence type="ECO:0000256" key="5">
    <source>
        <dbReference type="ARBA" id="ARBA00022722"/>
    </source>
</evidence>
<feature type="binding site" evidence="13">
    <location>
        <position position="373"/>
    </location>
    <ligand>
        <name>Zn(2+)</name>
        <dbReference type="ChEBI" id="CHEBI:29105"/>
    </ligand>
</feature>
<evidence type="ECO:0000259" key="16">
    <source>
        <dbReference type="Pfam" id="PF17146"/>
    </source>
</evidence>
<organism evidence="17 18">
    <name type="scientific">Nasonia vitripennis</name>
    <name type="common">Parasitic wasp</name>
    <dbReference type="NCBI Taxonomy" id="7425"/>
    <lineage>
        <taxon>Eukaryota</taxon>
        <taxon>Metazoa</taxon>
        <taxon>Ecdysozoa</taxon>
        <taxon>Arthropoda</taxon>
        <taxon>Hexapoda</taxon>
        <taxon>Insecta</taxon>
        <taxon>Pterygota</taxon>
        <taxon>Neoptera</taxon>
        <taxon>Endopterygota</taxon>
        <taxon>Hymenoptera</taxon>
        <taxon>Apocrita</taxon>
        <taxon>Proctotrupomorpha</taxon>
        <taxon>Chalcidoidea</taxon>
        <taxon>Pteromalidae</taxon>
        <taxon>Pteromalinae</taxon>
        <taxon>Nasonia</taxon>
    </lineage>
</organism>
<evidence type="ECO:0000313" key="17">
    <source>
        <dbReference type="EnsemblMetazoa" id="XP_001603318"/>
    </source>
</evidence>
<name>A0A7M7LJ99_NASVI</name>
<keyword evidence="8" id="KW-0378">Hydrolase</keyword>
<dbReference type="OrthoDB" id="446759at2759"/>
<dbReference type="CDD" id="cd09876">
    <property type="entry name" value="PIN_Nob1-like"/>
    <property type="match status" value="1"/>
</dbReference>
<gene>
    <name evidence="17" type="primary">100119571</name>
</gene>
<dbReference type="InterPro" id="IPR036283">
    <property type="entry name" value="NOB1_Zf-like_sf"/>
</dbReference>
<accession>A0A7M7LJ99</accession>
<dbReference type="FunCoup" id="A0A7M7LJ99">
    <property type="interactions" value="1227"/>
</dbReference>
<dbReference type="SUPFAM" id="SSF144206">
    <property type="entry name" value="NOB1 zinc finger-like"/>
    <property type="match status" value="1"/>
</dbReference>
<evidence type="ECO:0000313" key="18">
    <source>
        <dbReference type="Proteomes" id="UP000002358"/>
    </source>
</evidence>
<dbReference type="KEGG" id="nvi:100119571"/>
<dbReference type="GO" id="GO:0008270">
    <property type="term" value="F:zinc ion binding"/>
    <property type="evidence" value="ECO:0007669"/>
    <property type="project" value="UniProtKB-KW"/>
</dbReference>
<evidence type="ECO:0000256" key="10">
    <source>
        <dbReference type="ARBA" id="ARBA00023242"/>
    </source>
</evidence>
<evidence type="ECO:0000256" key="2">
    <source>
        <dbReference type="ARBA" id="ARBA00005858"/>
    </source>
</evidence>
<evidence type="ECO:0000256" key="7">
    <source>
        <dbReference type="ARBA" id="ARBA00022771"/>
    </source>
</evidence>
<evidence type="ECO:0000256" key="4">
    <source>
        <dbReference type="ARBA" id="ARBA00022553"/>
    </source>
</evidence>
<feature type="compositionally biased region" description="Basic and acidic residues" evidence="14">
    <location>
        <begin position="151"/>
        <end position="174"/>
    </location>
</feature>
<protein>
    <recommendedName>
        <fullName evidence="3 12">RNA-binding protein NOB1</fullName>
    </recommendedName>
</protein>
<feature type="binding site" evidence="13">
    <location>
        <position position="355"/>
    </location>
    <ligand>
        <name>Zn(2+)</name>
        <dbReference type="ChEBI" id="CHEBI:29105"/>
    </ligand>
</feature>
<feature type="domain" description="Nin one binding (NOB1) Zn-ribbon-like" evidence="15">
    <location>
        <begin position="345"/>
        <end position="416"/>
    </location>
</feature>
<keyword evidence="4" id="KW-0597">Phosphoprotein</keyword>
<evidence type="ECO:0000256" key="9">
    <source>
        <dbReference type="ARBA" id="ARBA00022833"/>
    </source>
</evidence>
<feature type="domain" description="Ribonuclease PIN" evidence="16">
    <location>
        <begin position="10"/>
        <end position="95"/>
    </location>
</feature>
<comment type="similarity">
    <text evidence="2 12">Belongs to the NOB1 family.</text>
</comment>